<dbReference type="InterPro" id="IPR000504">
    <property type="entry name" value="RRM_dom"/>
</dbReference>
<evidence type="ECO:0000256" key="4">
    <source>
        <dbReference type="ARBA" id="ARBA00023027"/>
    </source>
</evidence>
<dbReference type="PROSITE" id="PS51154">
    <property type="entry name" value="MACRO"/>
    <property type="match status" value="5"/>
</dbReference>
<feature type="region of interest" description="Disordered" evidence="7">
    <location>
        <begin position="1615"/>
        <end position="1640"/>
    </location>
</feature>
<dbReference type="SUPFAM" id="SSF56399">
    <property type="entry name" value="ADP-ribosylation"/>
    <property type="match status" value="2"/>
</dbReference>
<evidence type="ECO:0000256" key="2">
    <source>
        <dbReference type="ARBA" id="ARBA00022676"/>
    </source>
</evidence>
<dbReference type="EC" id="2.4.2.-" evidence="6"/>
<dbReference type="Pfam" id="PF00644">
    <property type="entry name" value="PARP"/>
    <property type="match status" value="2"/>
</dbReference>
<feature type="domain" description="Macro" evidence="9">
    <location>
        <begin position="2417"/>
        <end position="2583"/>
    </location>
</feature>
<dbReference type="Pfam" id="PF23085">
    <property type="entry name" value="RRM_PARP14_3"/>
    <property type="match status" value="2"/>
</dbReference>
<dbReference type="SUPFAM" id="SSF52949">
    <property type="entry name" value="Macro domain-like"/>
    <property type="match status" value="6"/>
</dbReference>
<dbReference type="PROSITE" id="PS51059">
    <property type="entry name" value="PARP_CATALYTIC"/>
    <property type="match status" value="1"/>
</dbReference>
<evidence type="ECO:0000259" key="8">
    <source>
        <dbReference type="PROSITE" id="PS51059"/>
    </source>
</evidence>
<dbReference type="Gene3D" id="3.30.70.330">
    <property type="match status" value="2"/>
</dbReference>
<dbReference type="GO" id="GO:0003714">
    <property type="term" value="F:transcription corepressor activity"/>
    <property type="evidence" value="ECO:0007669"/>
    <property type="project" value="TreeGrafter"/>
</dbReference>
<feature type="domain" description="Macro" evidence="9">
    <location>
        <begin position="504"/>
        <end position="662"/>
    </location>
</feature>
<accession>A0A3M6U354</accession>
<evidence type="ECO:0000313" key="10">
    <source>
        <dbReference type="EMBL" id="RMX48051.1"/>
    </source>
</evidence>
<dbReference type="GO" id="GO:0070212">
    <property type="term" value="P:protein poly-ADP-ribosylation"/>
    <property type="evidence" value="ECO:0007669"/>
    <property type="project" value="TreeGrafter"/>
</dbReference>
<feature type="region of interest" description="Disordered" evidence="7">
    <location>
        <begin position="2394"/>
        <end position="2413"/>
    </location>
</feature>
<feature type="compositionally biased region" description="Polar residues" evidence="7">
    <location>
        <begin position="1674"/>
        <end position="1688"/>
    </location>
</feature>
<evidence type="ECO:0000256" key="7">
    <source>
        <dbReference type="SAM" id="MobiDB-lite"/>
    </source>
</evidence>
<dbReference type="GO" id="GO:0003950">
    <property type="term" value="F:NAD+ poly-ADP-ribosyltransferase activity"/>
    <property type="evidence" value="ECO:0007669"/>
    <property type="project" value="UniProtKB-UniRule"/>
</dbReference>
<keyword evidence="4 6" id="KW-0520">NAD</keyword>
<feature type="region of interest" description="Disordered" evidence="7">
    <location>
        <begin position="1665"/>
        <end position="1724"/>
    </location>
</feature>
<keyword evidence="2 6" id="KW-0328">Glycosyltransferase</keyword>
<dbReference type="Gene3D" id="3.90.228.10">
    <property type="match status" value="2"/>
</dbReference>
<evidence type="ECO:0000256" key="3">
    <source>
        <dbReference type="ARBA" id="ARBA00022679"/>
    </source>
</evidence>
<dbReference type="FunFam" id="3.90.228.10:FF:000008">
    <property type="entry name" value="Poly [ADP-ribose] polymerase"/>
    <property type="match status" value="1"/>
</dbReference>
<name>A0A3M6U354_POCDA</name>
<feature type="compositionally biased region" description="Polar residues" evidence="7">
    <location>
        <begin position="1704"/>
        <end position="1716"/>
    </location>
</feature>
<dbReference type="Gene3D" id="3.30.720.50">
    <property type="match status" value="2"/>
</dbReference>
<dbReference type="PANTHER" id="PTHR14453:SF102">
    <property type="entry name" value="PROTEIN MONO-ADP-RIBOSYLTRANSFERASE PARP14-LIKE"/>
    <property type="match status" value="1"/>
</dbReference>
<dbReference type="GO" id="GO:0044389">
    <property type="term" value="F:ubiquitin-like protein ligase binding"/>
    <property type="evidence" value="ECO:0007669"/>
    <property type="project" value="TreeGrafter"/>
</dbReference>
<keyword evidence="5" id="KW-0539">Nucleus</keyword>
<feature type="region of interest" description="Disordered" evidence="7">
    <location>
        <begin position="1897"/>
        <end position="1924"/>
    </location>
</feature>
<comment type="caution">
    <text evidence="10">The sequence shown here is derived from an EMBL/GenBank/DDBJ whole genome shotgun (WGS) entry which is preliminary data.</text>
</comment>
<evidence type="ECO:0000256" key="5">
    <source>
        <dbReference type="ARBA" id="ARBA00023242"/>
    </source>
</evidence>
<keyword evidence="11" id="KW-1185">Reference proteome</keyword>
<dbReference type="GO" id="GO:0005634">
    <property type="term" value="C:nucleus"/>
    <property type="evidence" value="ECO:0007669"/>
    <property type="project" value="UniProtKB-SubCell"/>
</dbReference>
<dbReference type="InterPro" id="IPR002589">
    <property type="entry name" value="Macro_dom"/>
</dbReference>
<evidence type="ECO:0000256" key="1">
    <source>
        <dbReference type="ARBA" id="ARBA00004123"/>
    </source>
</evidence>
<reference evidence="10 11" key="1">
    <citation type="journal article" date="2018" name="Sci. Rep.">
        <title>Comparative analysis of the Pocillopora damicornis genome highlights role of immune system in coral evolution.</title>
        <authorList>
            <person name="Cunning R."/>
            <person name="Bay R.A."/>
            <person name="Gillette P."/>
            <person name="Baker A.C."/>
            <person name="Traylor-Knowles N."/>
        </authorList>
    </citation>
    <scope>NUCLEOTIDE SEQUENCE [LARGE SCALE GENOMIC DNA]</scope>
    <source>
        <strain evidence="10">RSMAS</strain>
        <tissue evidence="10">Whole animal</tissue>
    </source>
</reference>
<evidence type="ECO:0000259" key="9">
    <source>
        <dbReference type="PROSITE" id="PS51154"/>
    </source>
</evidence>
<dbReference type="GO" id="GO:0010629">
    <property type="term" value="P:negative regulation of gene expression"/>
    <property type="evidence" value="ECO:0007669"/>
    <property type="project" value="TreeGrafter"/>
</dbReference>
<dbReference type="EMBL" id="RCHS01002311">
    <property type="protein sequence ID" value="RMX48051.1"/>
    <property type="molecule type" value="Genomic_DNA"/>
</dbReference>
<dbReference type="InterPro" id="IPR037197">
    <property type="entry name" value="WWE_dom_sf"/>
</dbReference>
<feature type="region of interest" description="Disordered" evidence="7">
    <location>
        <begin position="2778"/>
        <end position="2813"/>
    </location>
</feature>
<dbReference type="InterPro" id="IPR012677">
    <property type="entry name" value="Nucleotide-bd_a/b_plait_sf"/>
</dbReference>
<feature type="domain" description="Macro" evidence="9">
    <location>
        <begin position="991"/>
        <end position="1167"/>
    </location>
</feature>
<sequence>MSSVVEEGPADQSQFERNKILIRGLSEKTFPDGLVNFIEARSGGKEVKDVQMLKNGKALVTMAEKIKDFTEIKTKCEERGLDDAKVSIQQVPLCKSILVTGFSDISHDFIELYFESPRNGGGPVEKVDYVPKSGRAVVVFQDAKDMERVLTRHEKKPHKFDKTQLSIKAYREFLEDDDVDGAEDSGDIGATATGVSESRVSQKPKEARKAYFKKKISDVPEERLILLQKIKFAEKLQEENKDLKIKFDTEGEEIYFEGPQPQLNEATTKFYQQMDNMVEKKLTLSDNILEILVSDEGLQTVKCELERNNVEAVFVVEKDATIVGSSAAHTDNAARLVNKLTVEEKIQVDEKSKHFLKSSKWLKFCDEMNKTTARVRRNNWNDIYVVGFRDDVTEGKDDDDFIISGNIEGLNRVGEKLDALIDSTELKTFEVKQPGLRKYFDSGKGDQLVKSVEKDQDCAIEVKKKLGGGGRDEELRLETISDASTSSGDSDDDAEDDHPTINETDSSTLVIAQRHRVSWKPGDIGAEKAEVLVSSLGACDQAIIDAGGPQSATPNVGDITVSGGFSSVSHVIHTQCCKWNNGGGEPTLRAIVQKCLQTGETLGANSIAFPVIGTGKLQFPRDTASRIMLEETVNFCRANPDSNLRDIRFVADVLVSSLGACHKAIINTGGPRSKIPNVGDITVSGGFSSVSHVILANCCKWNNGGGEPTLRAIVQKCLQIGEMLGANSISFPVIGTGNLRFPRDAASRIMLDETVNFCKTNPGSNLRDIRFVVFNQDQALIAAFKQEMEKLQPKQSSPSVFKNFVSRTLFKRKQTVETSGVSIEVLQGDLCQETTDAIVNITSKDLNMDSAGRLSQTVKQLAGPQVETELKQFGQQSGGAALITSSGNLPTQKIIHLIPDTNNKDHLQQCVERCLRLAETHSLGSISIPAVGTGAFHVSAVDSASLIFKALTNFSGSFRSVHKVRIVIFESPMLSVFQQEHQRHSFSPQVGVAQRITLTSLFSIEVINGDLTQENSTDAIMNINSTDMNMNNAGDLSKAIARQSGPFVQLECNKLGKQPPGTAKMTSGGNLRVPHIIHIIPGSSDKQHLQQCLVEGLCVADANNFQAISIPCVGTGGYGLTAADSAQLTFKALSAFIARCKNIKKVRVVVFQASMMQEFLQEQKKQLVRGIEEDSDSEDAVARQTRRRGRRQAPGQSNKHSVKISVIGKDKVSVGKAVESLKKGFSDACTTEEVEDEIVSQLSDKQKDILRKKAKDRDVKLEIEDDVDRIVVRGGPTEVPGIVGEIWKEIKERTKRKQEEEQAKLVSKNIEWSYEIQGIQMAFAPKANAKIELAHSKDEHTVQVSLRGDKFVIDLNKNSGRGQMSAEQITLTRKVKGADEGIALPKHWTPMPSHDSTVHKVPLHPSSPEYQDVVRKFQATAGALNIQKIERVQNPHLYQSYMVRKQKIYKDSGGNSERQLFHGTDAKNINHINTQGFNRSFCGAHGTAYGRERLRKGLANAFTFQKIELKGDVKLFKTQLIKIRRFAKFTDAKLLITCAGVILVQGEHSGVTEIVSKIWQSMNELSKDDDDYEEEEEEEGNKDLGFLNVSDFVDKEDDGVRETVVENIDRELGFSSAVNKNEKEKQEEEEEDPEEFERKSKQLQEAFSSLPSVLIKRILRRDDVKGNIEKANPKDSSQIMPRQPNQPSERGRNFHEKQKHTVSSRKPVSKITSSPCSVDDSDAGKVADQSQFETNRILVRGLSGKTSRDGLSNFIAAKSAGQEVNDVQMLKNGKALVIMADEIRDFTKIKTKCEERGLDDAKVSIEQVPVCKSILVTGFSDVTHDFIQLYFESRRNGGGPVEKVDYVPKSGRAVVVFQDAKDMERVLTRHEEKPYEIKQTQLSIRAYREFLEHEDVDGAEDSGDLGATATAASESRVSQKPDAKAQYQHMPVDPDVMEYITFKGFQAELNNSLTGKKSEITWKPNDKMALIVYRGEDDSDSWQPECIDQVQNYLGKFAKCDVQVNKDFWEAVVAKVPSIGTCLGVDPPLLKTVPDSNVARIISLKADVKSNEEKVRSKLEEIYREETRKTYLKKKIANVPEERLILLKKIKFAEKLQEKNKELEIKINTKGEEIYFEGPQPQFTEAAMEFEKLMKNMVQKDLTLSVSILEILNSDKGLETVKCELERNNVEAELVIEKDATIVGSSAAHADNAVKVVNKLMVEEKVQMDEKSKHLLKSSEWLNLCGEMNQTAVRVRRDNWNDTYVAGFRDDVTEVIKKLNTFLKNNCIEEERFACKSDMRRYLLELRQEDLHTIENQLKDFVVSIKKGKDDDDFVISGNREGLKRVRKKIDALINSTELKTLEVKQPGLRKYFDSGSGDRLVKSVEKEQDCAIEIKKNLGRGGKDEELHLEAVSNASTSSGDRDDDVEDDHATTAGTDSCTLVIAQRHRVSWKPGNIGAEKADVLISSQGVCDQAIINAGGPQAATPNVGDIIVSRGFSSVSHVIHTNCCKWNNGEGESALRAIVQKCLQTGEKLRANSIAFPVIGTGNLQFPRDAASRIMLDETVNFCKTNPGSSLRDIRFVVFNQDQALTAAFKQEMDKLQPKHIGHSAITTFTGGIPSSFGRRKVLQYITLTSPLNVEVVNGDLTRENSTDAIMNIISTDMNMDNAGDLSKAIARQSGPLVQQECNQLGKQPAGTAIMTTGGNLHVPNIIHIIPGSSAKQHLQKCLEEGFRVADASHLRAISIPCVGTGGYGLTAADSAQLTFKALKTFSARCKNIKKVRVVVFQASMMQDFLQEKKKQPVQGNEGDSDSENVAAGGTRSRGRRQALGQSGEHSVSISVIGKDKVSVGKAVESLKRGFSDAFTMDKVESDVVSQLSDKQKDILRKKAKDRDVKLEIEDDVDRIVVRGGPNEVSGIVGEILKEIDERRKKKQEEEQAELVSKNVEWSYEIGGTKVAFAPKANGKIELAHSKGKQTVQVSLRGDKFVIDLKINSGRGKMSGEQITLTRKVKGADEGIALPEHWAPMPGHHSTVHKVQLPSGSPEYQDVARKFQATAGAFNIQKIERVQNPHLYQSYILRKQQMDKDTGGKSERQLFHGTYAKNINHINTQGFNRSFCGAHGTAYGLGVYFARDARYSVNYTGGGGYGGRYMYLAKVLVGKYCVGNPSMKVPPPKDSSKPEILYNSVVDNQSSPSIFVVFSDYQSYPEYLITF</sequence>
<dbReference type="InterPro" id="IPR012317">
    <property type="entry name" value="Poly(ADP-ribose)pol_cat_dom"/>
</dbReference>
<feature type="region of interest" description="Disordered" evidence="7">
    <location>
        <begin position="181"/>
        <end position="202"/>
    </location>
</feature>
<feature type="region of interest" description="Disordered" evidence="7">
    <location>
        <begin position="1171"/>
        <end position="1201"/>
    </location>
</feature>
<dbReference type="InterPro" id="IPR052056">
    <property type="entry name" value="Mono-ARTD/PARP"/>
</dbReference>
<feature type="domain" description="Macro" evidence="9">
    <location>
        <begin position="2607"/>
        <end position="2783"/>
    </location>
</feature>
<dbReference type="GO" id="GO:1990404">
    <property type="term" value="F:NAD+-protein mono-ADP-ribosyltransferase activity"/>
    <property type="evidence" value="ECO:0007669"/>
    <property type="project" value="TreeGrafter"/>
</dbReference>
<evidence type="ECO:0000256" key="6">
    <source>
        <dbReference type="RuleBase" id="RU362114"/>
    </source>
</evidence>
<dbReference type="OrthoDB" id="9975606at2759"/>
<dbReference type="SMART" id="SM00506">
    <property type="entry name" value="A1pp"/>
    <property type="match status" value="5"/>
</dbReference>
<proteinExistence type="predicted"/>
<dbReference type="Proteomes" id="UP000275408">
    <property type="component" value="Unassembled WGS sequence"/>
</dbReference>
<dbReference type="CDD" id="cd01439">
    <property type="entry name" value="TCCD_inducible_PARP_like"/>
    <property type="match status" value="1"/>
</dbReference>
<gene>
    <name evidence="10" type="ORF">pdam_00002640</name>
</gene>
<comment type="subcellular location">
    <subcellularLocation>
        <location evidence="1">Nucleus</location>
    </subcellularLocation>
</comment>
<dbReference type="SMART" id="SM00360">
    <property type="entry name" value="RRM"/>
    <property type="match status" value="4"/>
</dbReference>
<dbReference type="GO" id="GO:0060335">
    <property type="term" value="P:positive regulation of type II interferon-mediated signaling pathway"/>
    <property type="evidence" value="ECO:0007669"/>
    <property type="project" value="TreeGrafter"/>
</dbReference>
<keyword evidence="3 6" id="KW-0808">Transferase</keyword>
<dbReference type="GO" id="GO:0003723">
    <property type="term" value="F:RNA binding"/>
    <property type="evidence" value="ECO:0007669"/>
    <property type="project" value="InterPro"/>
</dbReference>
<organism evidence="10 11">
    <name type="scientific">Pocillopora damicornis</name>
    <name type="common">Cauliflower coral</name>
    <name type="synonym">Millepora damicornis</name>
    <dbReference type="NCBI Taxonomy" id="46731"/>
    <lineage>
        <taxon>Eukaryota</taxon>
        <taxon>Metazoa</taxon>
        <taxon>Cnidaria</taxon>
        <taxon>Anthozoa</taxon>
        <taxon>Hexacorallia</taxon>
        <taxon>Scleractinia</taxon>
        <taxon>Astrocoeniina</taxon>
        <taxon>Pocilloporidae</taxon>
        <taxon>Pocillopora</taxon>
    </lineage>
</organism>
<feature type="domain" description="PARP catalytic" evidence="8">
    <location>
        <begin position="3000"/>
        <end position="3193"/>
    </location>
</feature>
<feature type="domain" description="Macro" evidence="9">
    <location>
        <begin position="810"/>
        <end position="985"/>
    </location>
</feature>
<dbReference type="PANTHER" id="PTHR14453">
    <property type="entry name" value="PARP/ZINC FINGER CCCH TYPE DOMAIN CONTAINING PROTEIN"/>
    <property type="match status" value="1"/>
</dbReference>
<dbReference type="Gene3D" id="3.40.220.10">
    <property type="entry name" value="Leucine Aminopeptidase, subunit E, domain 1"/>
    <property type="match status" value="6"/>
</dbReference>
<evidence type="ECO:0000313" key="11">
    <source>
        <dbReference type="Proteomes" id="UP000275408"/>
    </source>
</evidence>
<protein>
    <recommendedName>
        <fullName evidence="6">Poly [ADP-ribose] polymerase</fullName>
        <shortName evidence="6">PARP</shortName>
        <ecNumber evidence="6">2.4.2.-</ecNumber>
    </recommendedName>
</protein>
<feature type="region of interest" description="Disordered" evidence="7">
    <location>
        <begin position="481"/>
        <end position="507"/>
    </location>
</feature>
<dbReference type="GO" id="GO:0005737">
    <property type="term" value="C:cytoplasm"/>
    <property type="evidence" value="ECO:0007669"/>
    <property type="project" value="TreeGrafter"/>
</dbReference>
<dbReference type="Pfam" id="PF01661">
    <property type="entry name" value="Macro"/>
    <property type="match status" value="6"/>
</dbReference>
<dbReference type="InterPro" id="IPR043472">
    <property type="entry name" value="Macro_dom-like"/>
</dbReference>